<comment type="caution">
    <text evidence="1">The sequence shown here is derived from an EMBL/GenBank/DDBJ whole genome shotgun (WGS) entry which is preliminary data.</text>
</comment>
<dbReference type="AlphaFoldDB" id="A0A9P5F0B4"/>
<dbReference type="EMBL" id="QPMT01000006">
    <property type="protein sequence ID" value="KAF4863546.1"/>
    <property type="molecule type" value="Genomic_DNA"/>
</dbReference>
<name>A0A9P5F0B4_COLSI</name>
<protein>
    <submittedName>
        <fullName evidence="1">Uncharacterized protein</fullName>
    </submittedName>
</protein>
<sequence>MLPAPCSLNISTSHLVGINKEQEKALRKRGRGPPEKQWNEVYKILFPLVPEELIPSPHYEDSIDEWEKRRLRDLDQMESYLRSELSQGVRKRLEQKSLQLPHPLENLIKMVESAQTDAFQSFRHRQQGTQLMEVHGPDTSFQTPTSAQQSQTTYGYGLEATMEASAFTTMTATAYDGMGQQNEQAGLMDNQILNDMDLFNWNIEAP</sequence>
<dbReference type="Proteomes" id="UP000711996">
    <property type="component" value="Unassembled WGS sequence"/>
</dbReference>
<accession>A0A9P5F0B4</accession>
<organism evidence="1 2">
    <name type="scientific">Colletotrichum siamense</name>
    <name type="common">Anthracnose fungus</name>
    <dbReference type="NCBI Taxonomy" id="690259"/>
    <lineage>
        <taxon>Eukaryota</taxon>
        <taxon>Fungi</taxon>
        <taxon>Dikarya</taxon>
        <taxon>Ascomycota</taxon>
        <taxon>Pezizomycotina</taxon>
        <taxon>Sordariomycetes</taxon>
        <taxon>Hypocreomycetidae</taxon>
        <taxon>Glomerellales</taxon>
        <taxon>Glomerellaceae</taxon>
        <taxon>Colletotrichum</taxon>
        <taxon>Colletotrichum gloeosporioides species complex</taxon>
    </lineage>
</organism>
<dbReference type="OrthoDB" id="4738706at2759"/>
<evidence type="ECO:0000313" key="1">
    <source>
        <dbReference type="EMBL" id="KAF4863546.1"/>
    </source>
</evidence>
<evidence type="ECO:0000313" key="2">
    <source>
        <dbReference type="Proteomes" id="UP000711996"/>
    </source>
</evidence>
<reference evidence="1" key="1">
    <citation type="submission" date="2019-06" db="EMBL/GenBank/DDBJ databases">
        <authorList>
            <person name="Gan P."/>
            <person name="Shirasu K."/>
        </authorList>
    </citation>
    <scope>NUCLEOTIDE SEQUENCE [LARGE SCALE GENOMIC DNA]</scope>
    <source>
        <strain evidence="1">CAD2</strain>
    </source>
</reference>
<gene>
    <name evidence="1" type="ORF">CGCSCA2_v002938</name>
</gene>
<proteinExistence type="predicted"/>
<keyword evidence="2" id="KW-1185">Reference proteome</keyword>